<evidence type="ECO:0000313" key="4">
    <source>
        <dbReference type="EMBL" id="KAF7675126.1"/>
    </source>
</evidence>
<dbReference type="Pfam" id="PF00098">
    <property type="entry name" value="zf-CCHC"/>
    <property type="match status" value="5"/>
</dbReference>
<feature type="domain" description="CCHC-type" evidence="3">
    <location>
        <begin position="223"/>
        <end position="238"/>
    </location>
</feature>
<evidence type="ECO:0000256" key="2">
    <source>
        <dbReference type="SAM" id="MobiDB-lite"/>
    </source>
</evidence>
<keyword evidence="5" id="KW-1185">Reference proteome</keyword>
<feature type="non-terminal residue" evidence="4">
    <location>
        <position position="361"/>
    </location>
</feature>
<dbReference type="RefSeq" id="XP_038785408.1">
    <property type="nucleotide sequence ID" value="XM_038931936.1"/>
</dbReference>
<sequence>SSHQCHVQHLLHLSEPPLLSKAQTADLYYAQTQSLLSQRIRIMARGSTAIMSNLVANPYPKAKEHVARISLCEICDRQILTKDWASHKNSRKHRAAEAKEREELEKLKNLAGSFGGDATGFGDSNEFGGAGQFANANEFGGAANSTNDGWGSGGDFATTNTSSYNNTGGGDRACYGCGQTGHQKRDCPSGGGGGGGGDRACYGCGQTGHQKRDCPQGTGGQACFNCGETGHRKTDCTQPRKPMAGGGGRACHNCGDEGHMSRECDKPRVMKCRNCDEEGHASRECPKPRDWSRVKCRNCNNFGHGEKRCPEPPAENTSGDWGGIGDSTAAAGSWGVAPVESTGNWADDTTAAVDADISSAW</sequence>
<dbReference type="Proteomes" id="UP000596902">
    <property type="component" value="Unassembled WGS sequence"/>
</dbReference>
<dbReference type="SMART" id="SM00343">
    <property type="entry name" value="ZnF_C2HC"/>
    <property type="match status" value="6"/>
</dbReference>
<keyword evidence="1" id="KW-0863">Zinc-finger</keyword>
<dbReference type="Gene3D" id="4.10.60.10">
    <property type="entry name" value="Zinc finger, CCHC-type"/>
    <property type="match status" value="3"/>
</dbReference>
<dbReference type="Pfam" id="PF14392">
    <property type="entry name" value="zf-CCHC_4"/>
    <property type="match status" value="1"/>
</dbReference>
<dbReference type="SUPFAM" id="SSF57756">
    <property type="entry name" value="Retrovirus zinc finger-like domains"/>
    <property type="match status" value="3"/>
</dbReference>
<dbReference type="InterPro" id="IPR036875">
    <property type="entry name" value="Znf_CCHC_sf"/>
</dbReference>
<dbReference type="AlphaFoldDB" id="A0A8H7B5W3"/>
<evidence type="ECO:0000259" key="3">
    <source>
        <dbReference type="PROSITE" id="PS50158"/>
    </source>
</evidence>
<reference evidence="4" key="1">
    <citation type="submission" date="2020-01" db="EMBL/GenBank/DDBJ databases">
        <authorList>
            <person name="Feng Z.H.Z."/>
        </authorList>
    </citation>
    <scope>NUCLEOTIDE SEQUENCE</scope>
    <source>
        <strain evidence="4">CBS107.38</strain>
    </source>
</reference>
<feature type="domain" description="CCHC-type" evidence="3">
    <location>
        <begin position="251"/>
        <end position="266"/>
    </location>
</feature>
<keyword evidence="1" id="KW-0479">Metal-binding</keyword>
<accession>A0A8H7B5W3</accession>
<dbReference type="InterPro" id="IPR025836">
    <property type="entry name" value="Zn_knuckle_CX2CX4HX4C"/>
</dbReference>
<dbReference type="PANTHER" id="PTHR23002">
    <property type="entry name" value="ZINC FINGER CCHC DOMAIN CONTAINING PROTEIN"/>
    <property type="match status" value="1"/>
</dbReference>
<evidence type="ECO:0000256" key="1">
    <source>
        <dbReference type="PROSITE-ProRule" id="PRU00047"/>
    </source>
</evidence>
<organism evidence="4 5">
    <name type="scientific">Alternaria burnsii</name>
    <dbReference type="NCBI Taxonomy" id="1187904"/>
    <lineage>
        <taxon>Eukaryota</taxon>
        <taxon>Fungi</taxon>
        <taxon>Dikarya</taxon>
        <taxon>Ascomycota</taxon>
        <taxon>Pezizomycotina</taxon>
        <taxon>Dothideomycetes</taxon>
        <taxon>Pleosporomycetidae</taxon>
        <taxon>Pleosporales</taxon>
        <taxon>Pleosporineae</taxon>
        <taxon>Pleosporaceae</taxon>
        <taxon>Alternaria</taxon>
        <taxon>Alternaria sect. Alternaria</taxon>
    </lineage>
</organism>
<evidence type="ECO:0000313" key="5">
    <source>
        <dbReference type="Proteomes" id="UP000596902"/>
    </source>
</evidence>
<dbReference type="InterPro" id="IPR001878">
    <property type="entry name" value="Znf_CCHC"/>
</dbReference>
<keyword evidence="1" id="KW-0862">Zinc</keyword>
<dbReference type="GO" id="GO:0008270">
    <property type="term" value="F:zinc ion binding"/>
    <property type="evidence" value="ECO:0007669"/>
    <property type="project" value="UniProtKB-KW"/>
</dbReference>
<comment type="caution">
    <text evidence="4">The sequence shown here is derived from an EMBL/GenBank/DDBJ whole genome shotgun (WGS) entry which is preliminary data.</text>
</comment>
<reference evidence="4" key="2">
    <citation type="submission" date="2020-08" db="EMBL/GenBank/DDBJ databases">
        <title>Draft Genome Sequence of Cumin Blight Pathogen Alternaria burnsii.</title>
        <authorList>
            <person name="Feng Z."/>
        </authorList>
    </citation>
    <scope>NUCLEOTIDE SEQUENCE</scope>
    <source>
        <strain evidence="4">CBS107.38</strain>
    </source>
</reference>
<proteinExistence type="predicted"/>
<feature type="domain" description="CCHC-type" evidence="3">
    <location>
        <begin position="271"/>
        <end position="287"/>
    </location>
</feature>
<dbReference type="InterPro" id="IPR051714">
    <property type="entry name" value="Znf_CCHC_NABP"/>
</dbReference>
<name>A0A8H7B5W3_9PLEO</name>
<gene>
    <name evidence="4" type="ORF">GT037_006889</name>
</gene>
<dbReference type="PROSITE" id="PS50158">
    <property type="entry name" value="ZF_CCHC"/>
    <property type="match status" value="5"/>
</dbReference>
<feature type="domain" description="CCHC-type" evidence="3">
    <location>
        <begin position="201"/>
        <end position="216"/>
    </location>
</feature>
<dbReference type="GO" id="GO:0003676">
    <property type="term" value="F:nucleic acid binding"/>
    <property type="evidence" value="ECO:0007669"/>
    <property type="project" value="InterPro"/>
</dbReference>
<feature type="domain" description="CCHC-type" evidence="3">
    <location>
        <begin position="174"/>
        <end position="189"/>
    </location>
</feature>
<dbReference type="EMBL" id="JAAABM010000009">
    <property type="protein sequence ID" value="KAF7675126.1"/>
    <property type="molecule type" value="Genomic_DNA"/>
</dbReference>
<dbReference type="GeneID" id="62205114"/>
<feature type="region of interest" description="Disordered" evidence="2">
    <location>
        <begin position="310"/>
        <end position="347"/>
    </location>
</feature>
<protein>
    <recommendedName>
        <fullName evidence="3">CCHC-type domain-containing protein</fullName>
    </recommendedName>
</protein>